<dbReference type="RefSeq" id="WP_246655580.1">
    <property type="nucleotide sequence ID" value="NZ_CP061913.1"/>
</dbReference>
<evidence type="ECO:0000313" key="4">
    <source>
        <dbReference type="Proteomes" id="UP001589608"/>
    </source>
</evidence>
<evidence type="ECO:0000259" key="2">
    <source>
        <dbReference type="Pfam" id="PF00975"/>
    </source>
</evidence>
<evidence type="ECO:0000256" key="1">
    <source>
        <dbReference type="ARBA" id="ARBA00007169"/>
    </source>
</evidence>
<reference evidence="3 4" key="1">
    <citation type="submission" date="2024-09" db="EMBL/GenBank/DDBJ databases">
        <authorList>
            <person name="Sun Q."/>
            <person name="Mori K."/>
        </authorList>
    </citation>
    <scope>NUCLEOTIDE SEQUENCE [LARGE SCALE GENOMIC DNA]</scope>
    <source>
        <strain evidence="3 4">JCM 3307</strain>
    </source>
</reference>
<dbReference type="InterPro" id="IPR029058">
    <property type="entry name" value="AB_hydrolase_fold"/>
</dbReference>
<dbReference type="InterPro" id="IPR012223">
    <property type="entry name" value="TEII"/>
</dbReference>
<dbReference type="InterPro" id="IPR001031">
    <property type="entry name" value="Thioesterase"/>
</dbReference>
<proteinExistence type="inferred from homology"/>
<feature type="domain" description="Thioesterase" evidence="2">
    <location>
        <begin position="29"/>
        <end position="235"/>
    </location>
</feature>
<comment type="similarity">
    <text evidence="1">Belongs to the thioesterase family.</text>
</comment>
<dbReference type="SUPFAM" id="SSF53474">
    <property type="entry name" value="alpha/beta-Hydrolases"/>
    <property type="match status" value="1"/>
</dbReference>
<accession>A0ABV5MKN5</accession>
<protein>
    <submittedName>
        <fullName evidence="3">Thioesterase II family protein</fullName>
    </submittedName>
</protein>
<organism evidence="3 4">
    <name type="scientific">Dactylosporangium vinaceum</name>
    <dbReference type="NCBI Taxonomy" id="53362"/>
    <lineage>
        <taxon>Bacteria</taxon>
        <taxon>Bacillati</taxon>
        <taxon>Actinomycetota</taxon>
        <taxon>Actinomycetes</taxon>
        <taxon>Micromonosporales</taxon>
        <taxon>Micromonosporaceae</taxon>
        <taxon>Dactylosporangium</taxon>
    </lineage>
</organism>
<keyword evidence="4" id="KW-1185">Reference proteome</keyword>
<sequence length="262" mass="28859">MYTDMRLLPDSARWLAGSADPAGSDAAMRVFCFAHAGGGSAIFRPWRSLLGPGVEVCPVVLPGRESRVRELPYRRMEQLLDPLCQAIEPYLDRPFAFLGHSLGSIIAFEVARRFPPAGLVVSGRRAPRLATARRLFSSLPDGEFLTAIGHLGGTPPEVLRETQLIRMMMPALRADFELNEAYAVLPGPRLGCPLIAYVGIEDPEVSRAELLAWQEETTGEFTMRVFRGGHFYLKGDRGDDRSDVTSALRQDLARVFGFGAQP</sequence>
<dbReference type="Gene3D" id="3.40.50.1820">
    <property type="entry name" value="alpha/beta hydrolase"/>
    <property type="match status" value="1"/>
</dbReference>
<dbReference type="Pfam" id="PF00975">
    <property type="entry name" value="Thioesterase"/>
    <property type="match status" value="1"/>
</dbReference>
<dbReference type="PANTHER" id="PTHR11487">
    <property type="entry name" value="THIOESTERASE"/>
    <property type="match status" value="1"/>
</dbReference>
<gene>
    <name evidence="3" type="ORF">ACFFTR_40525</name>
</gene>
<evidence type="ECO:0000313" key="3">
    <source>
        <dbReference type="EMBL" id="MFB9449401.1"/>
    </source>
</evidence>
<dbReference type="EMBL" id="JBHMCA010000067">
    <property type="protein sequence ID" value="MFB9449401.1"/>
    <property type="molecule type" value="Genomic_DNA"/>
</dbReference>
<dbReference type="Proteomes" id="UP001589608">
    <property type="component" value="Unassembled WGS sequence"/>
</dbReference>
<name>A0ABV5MKN5_9ACTN</name>
<comment type="caution">
    <text evidence="3">The sequence shown here is derived from an EMBL/GenBank/DDBJ whole genome shotgun (WGS) entry which is preliminary data.</text>
</comment>
<dbReference type="PANTHER" id="PTHR11487:SF0">
    <property type="entry name" value="S-ACYL FATTY ACID SYNTHASE THIOESTERASE, MEDIUM CHAIN"/>
    <property type="match status" value="1"/>
</dbReference>